<dbReference type="GO" id="GO:0004521">
    <property type="term" value="F:RNA endonuclease activity"/>
    <property type="evidence" value="ECO:0007669"/>
    <property type="project" value="InterPro"/>
</dbReference>
<dbReference type="STRING" id="351607.Acel_1949"/>
<keyword evidence="8 9" id="KW-0051">Antiviral defense</keyword>
<dbReference type="EMBL" id="CP000481">
    <property type="protein sequence ID" value="ABK53721.1"/>
    <property type="molecule type" value="Genomic_DNA"/>
</dbReference>
<protein>
    <recommendedName>
        <fullName evidence="9">CRISPR-associated endoribonuclease Cas2</fullName>
        <ecNumber evidence="9">3.1.-.-</ecNumber>
    </recommendedName>
</protein>
<dbReference type="InterPro" id="IPR021127">
    <property type="entry name" value="CRISPR_associated_Cas2"/>
</dbReference>
<dbReference type="HAMAP" id="MF_01471">
    <property type="entry name" value="Cas2"/>
    <property type="match status" value="1"/>
</dbReference>
<gene>
    <name evidence="9" type="primary">cas2</name>
    <name evidence="10" type="ordered locus">Acel_1949</name>
</gene>
<evidence type="ECO:0000256" key="9">
    <source>
        <dbReference type="HAMAP-Rule" id="MF_01471"/>
    </source>
</evidence>
<dbReference type="eggNOG" id="COG3512">
    <property type="taxonomic scope" value="Bacteria"/>
</dbReference>
<dbReference type="OrthoDB" id="9791737at2"/>
<dbReference type="AlphaFoldDB" id="A0LWB1"/>
<evidence type="ECO:0000256" key="3">
    <source>
        <dbReference type="ARBA" id="ARBA00022722"/>
    </source>
</evidence>
<comment type="similarity">
    <text evidence="2 9">Belongs to the CRISPR-associated endoribonuclease Cas2 protein family.</text>
</comment>
<evidence type="ECO:0000313" key="10">
    <source>
        <dbReference type="EMBL" id="ABK53721.1"/>
    </source>
</evidence>
<keyword evidence="7 9" id="KW-0460">Magnesium</keyword>
<keyword evidence="4 9" id="KW-0479">Metal-binding</keyword>
<feature type="binding site" evidence="9">
    <location>
        <position position="14"/>
    </location>
    <ligand>
        <name>Mg(2+)</name>
        <dbReference type="ChEBI" id="CHEBI:18420"/>
        <note>catalytic</note>
    </ligand>
</feature>
<comment type="function">
    <text evidence="9">CRISPR (clustered regularly interspaced short palindromic repeat), is an adaptive immune system that provides protection against mobile genetic elements (viruses, transposable elements and conjugative plasmids). CRISPR clusters contain sequences complementary to antecedent mobile elements and target invading nucleic acids. CRISPR clusters are transcribed and processed into CRISPR RNA (crRNA). Functions as a ssRNA-specific endoribonuclease. Involved in the integration of spacer DNA into the CRISPR cassette.</text>
</comment>
<dbReference type="EC" id="3.1.-.-" evidence="9"/>
<comment type="subunit">
    <text evidence="9">Homodimer, forms a heterotetramer with a Cas1 homodimer.</text>
</comment>
<dbReference type="GO" id="GO:0016787">
    <property type="term" value="F:hydrolase activity"/>
    <property type="evidence" value="ECO:0007669"/>
    <property type="project" value="UniProtKB-KW"/>
</dbReference>
<dbReference type="RefSeq" id="WP_011720784.1">
    <property type="nucleotide sequence ID" value="NC_008578.1"/>
</dbReference>
<keyword evidence="6 9" id="KW-0378">Hydrolase</keyword>
<evidence type="ECO:0000256" key="7">
    <source>
        <dbReference type="ARBA" id="ARBA00022842"/>
    </source>
</evidence>
<dbReference type="KEGG" id="ace:Acel_1949"/>
<dbReference type="GO" id="GO:0043571">
    <property type="term" value="P:maintenance of CRISPR repeat elements"/>
    <property type="evidence" value="ECO:0007669"/>
    <property type="project" value="UniProtKB-UniRule"/>
</dbReference>
<organism evidence="10 11">
    <name type="scientific">Acidothermus cellulolyticus (strain ATCC 43068 / DSM 8971 / 11B)</name>
    <dbReference type="NCBI Taxonomy" id="351607"/>
    <lineage>
        <taxon>Bacteria</taxon>
        <taxon>Bacillati</taxon>
        <taxon>Actinomycetota</taxon>
        <taxon>Actinomycetes</taxon>
        <taxon>Acidothermales</taxon>
        <taxon>Acidothermaceae</taxon>
        <taxon>Acidothermus</taxon>
    </lineage>
</organism>
<evidence type="ECO:0000313" key="11">
    <source>
        <dbReference type="Proteomes" id="UP000008221"/>
    </source>
</evidence>
<evidence type="ECO:0000256" key="1">
    <source>
        <dbReference type="ARBA" id="ARBA00001946"/>
    </source>
</evidence>
<keyword evidence="5 9" id="KW-0255">Endonuclease</keyword>
<dbReference type="NCBIfam" id="TIGR01573">
    <property type="entry name" value="cas2"/>
    <property type="match status" value="1"/>
</dbReference>
<proteinExistence type="inferred from homology"/>
<dbReference type="InterPro" id="IPR019199">
    <property type="entry name" value="Virulence_VapD/CRISPR_Cas2"/>
</dbReference>
<dbReference type="SUPFAM" id="SSF143430">
    <property type="entry name" value="TTP0101/SSO1404-like"/>
    <property type="match status" value="1"/>
</dbReference>
<evidence type="ECO:0000256" key="2">
    <source>
        <dbReference type="ARBA" id="ARBA00009959"/>
    </source>
</evidence>
<keyword evidence="3 9" id="KW-0540">Nuclease</keyword>
<dbReference type="Proteomes" id="UP000008221">
    <property type="component" value="Chromosome"/>
</dbReference>
<evidence type="ECO:0000256" key="8">
    <source>
        <dbReference type="ARBA" id="ARBA00023118"/>
    </source>
</evidence>
<dbReference type="GO" id="GO:0046872">
    <property type="term" value="F:metal ion binding"/>
    <property type="evidence" value="ECO:0007669"/>
    <property type="project" value="UniProtKB-UniRule"/>
</dbReference>
<dbReference type="InParanoid" id="A0LWB1"/>
<reference evidence="10 11" key="1">
    <citation type="journal article" date="2009" name="Genome Res.">
        <title>Complete genome of the cellulolytic thermophile Acidothermus cellulolyticus 11B provides insights into its ecophysiological and evolutionary adaptations.</title>
        <authorList>
            <person name="Barabote R.D."/>
            <person name="Xie G."/>
            <person name="Leu D.H."/>
            <person name="Normand P."/>
            <person name="Necsulea A."/>
            <person name="Daubin V."/>
            <person name="Medigue C."/>
            <person name="Adney W.S."/>
            <person name="Xu X.C."/>
            <person name="Lapidus A."/>
            <person name="Parales R.E."/>
            <person name="Detter C."/>
            <person name="Pujic P."/>
            <person name="Bruce D."/>
            <person name="Lavire C."/>
            <person name="Challacombe J.F."/>
            <person name="Brettin T.S."/>
            <person name="Berry A.M."/>
        </authorList>
    </citation>
    <scope>NUCLEOTIDE SEQUENCE [LARGE SCALE GENOMIC DNA]</scope>
    <source>
        <strain evidence="11">ATCC 43068 / DSM 8971 / 11B</strain>
    </source>
</reference>
<dbReference type="GO" id="GO:0051607">
    <property type="term" value="P:defense response to virus"/>
    <property type="evidence" value="ECO:0007669"/>
    <property type="project" value="UniProtKB-UniRule"/>
</dbReference>
<evidence type="ECO:0000256" key="6">
    <source>
        <dbReference type="ARBA" id="ARBA00022801"/>
    </source>
</evidence>
<comment type="cofactor">
    <cofactor evidence="1 9">
        <name>Mg(2+)</name>
        <dbReference type="ChEBI" id="CHEBI:18420"/>
    </cofactor>
</comment>
<keyword evidence="11" id="KW-1185">Reference proteome</keyword>
<evidence type="ECO:0000256" key="5">
    <source>
        <dbReference type="ARBA" id="ARBA00022759"/>
    </source>
</evidence>
<evidence type="ECO:0000256" key="4">
    <source>
        <dbReference type="ARBA" id="ARBA00022723"/>
    </source>
</evidence>
<accession>A0LWB1</accession>
<sequence length="108" mass="12138">MLKDEPVWAIAAFDLPTQTREQRRDANRYRHHLLELGFSRVQLSVYAKYMINGAGFRWVGSAAGAVVPPGGVLRVIPVSDHEWARALCYVGERLVPPEDPPQQLAIFP</sequence>
<name>A0LWB1_ACIC1</name>
<dbReference type="Pfam" id="PF09827">
    <property type="entry name" value="CRISPR_Cas2"/>
    <property type="match status" value="1"/>
</dbReference>
<dbReference type="HOGENOM" id="CLU_150500_0_0_11"/>